<dbReference type="NCBIfam" id="TIGR03500">
    <property type="entry name" value="FliO_TIGR"/>
    <property type="match status" value="1"/>
</dbReference>
<gene>
    <name evidence="7" type="primary">fliO</name>
    <name evidence="7" type="ORF">HR057_05245</name>
</gene>
<keyword evidence="7" id="KW-0969">Cilium</keyword>
<accession>A0A8J8KB12</accession>
<protein>
    <recommendedName>
        <fullName evidence="5">Flagellar protein</fullName>
    </recommendedName>
</protein>
<keyword evidence="1 5" id="KW-1003">Cell membrane</keyword>
<keyword evidence="2 5" id="KW-0812">Transmembrane</keyword>
<evidence type="ECO:0000256" key="2">
    <source>
        <dbReference type="ARBA" id="ARBA00022692"/>
    </source>
</evidence>
<evidence type="ECO:0000256" key="3">
    <source>
        <dbReference type="ARBA" id="ARBA00022989"/>
    </source>
</evidence>
<dbReference type="Proteomes" id="UP000625804">
    <property type="component" value="Unassembled WGS sequence"/>
</dbReference>
<keyword evidence="4 5" id="KW-0472">Membrane</keyword>
<dbReference type="AlphaFoldDB" id="A0A8J8KB12"/>
<keyword evidence="8" id="KW-1185">Reference proteome</keyword>
<keyword evidence="6" id="KW-0732">Signal</keyword>
<dbReference type="RefSeq" id="WP_173730372.1">
    <property type="nucleotide sequence ID" value="NZ_JABTTE010000004.1"/>
</dbReference>
<feature type="signal peptide" evidence="6">
    <location>
        <begin position="1"/>
        <end position="22"/>
    </location>
</feature>
<evidence type="ECO:0000313" key="8">
    <source>
        <dbReference type="Proteomes" id="UP000625804"/>
    </source>
</evidence>
<feature type="transmembrane region" description="Helical" evidence="5">
    <location>
        <begin position="81"/>
        <end position="102"/>
    </location>
</feature>
<dbReference type="Pfam" id="PF04347">
    <property type="entry name" value="FliO"/>
    <property type="match status" value="1"/>
</dbReference>
<reference evidence="7" key="1">
    <citation type="submission" date="2020-06" db="EMBL/GenBank/DDBJ databases">
        <title>A novel thermopfilic bacterium from Erzurum, Turkey.</title>
        <authorList>
            <person name="Adiguzel A."/>
            <person name="Ay H."/>
            <person name="Baltaci M.O."/>
        </authorList>
    </citation>
    <scope>NUCLEOTIDE SEQUENCE</scope>
    <source>
        <strain evidence="7">P2</strain>
    </source>
</reference>
<keyword evidence="7" id="KW-0966">Cell projection</keyword>
<keyword evidence="3 5" id="KW-1133">Transmembrane helix</keyword>
<evidence type="ECO:0000256" key="1">
    <source>
        <dbReference type="ARBA" id="ARBA00022475"/>
    </source>
</evidence>
<name>A0A8J8KB12_9BACI</name>
<comment type="similarity">
    <text evidence="5">Belongs to the FliO/MopB family.</text>
</comment>
<proteinExistence type="inferred from homology"/>
<dbReference type="InterPro" id="IPR022781">
    <property type="entry name" value="Flagellar_biosynth_FliO"/>
</dbReference>
<keyword evidence="5" id="KW-0975">Bacterial flagellum</keyword>
<organism evidence="7 8">
    <name type="scientific">Calidifontibacillus erzurumensis</name>
    <dbReference type="NCBI Taxonomy" id="2741433"/>
    <lineage>
        <taxon>Bacteria</taxon>
        <taxon>Bacillati</taxon>
        <taxon>Bacillota</taxon>
        <taxon>Bacilli</taxon>
        <taxon>Bacillales</taxon>
        <taxon>Bacillaceae</taxon>
        <taxon>Calidifontibacillus/Schinkia group</taxon>
        <taxon>Calidifontibacillus</taxon>
    </lineage>
</organism>
<sequence>MRKWFLLVLILFIAPFGTYVQAEPDYDSQTVDQMIKENNKQTSNDENKIERRHVGAEKTENDGFLQEDPPSFDSGFHLFDFVKMFLALAIIIALIYLILRFVHKKNRLFGQMKTMENLGGISLGPNRSIQLVRIGDSIFVVGVGETIQLLKEITSQEEIEKILKQNDLQPLDGMSSLFNNGKRKKAPEEGHGSVNSFRQMLIGQLEELAEGRKKIYEKIKRDHDK</sequence>
<comment type="caution">
    <text evidence="7">The sequence shown here is derived from an EMBL/GenBank/DDBJ whole genome shotgun (WGS) entry which is preliminary data.</text>
</comment>
<evidence type="ECO:0000256" key="6">
    <source>
        <dbReference type="SAM" id="SignalP"/>
    </source>
</evidence>
<keyword evidence="7" id="KW-0282">Flagellum</keyword>
<dbReference type="GO" id="GO:0009425">
    <property type="term" value="C:bacterial-type flagellum basal body"/>
    <property type="evidence" value="ECO:0007669"/>
    <property type="project" value="UniProtKB-SubCell"/>
</dbReference>
<evidence type="ECO:0000256" key="4">
    <source>
        <dbReference type="ARBA" id="ARBA00023136"/>
    </source>
</evidence>
<dbReference type="GO" id="GO:0005886">
    <property type="term" value="C:plasma membrane"/>
    <property type="evidence" value="ECO:0007669"/>
    <property type="project" value="UniProtKB-SubCell"/>
</dbReference>
<dbReference type="GO" id="GO:0044781">
    <property type="term" value="P:bacterial-type flagellum organization"/>
    <property type="evidence" value="ECO:0007669"/>
    <property type="project" value="UniProtKB-UniRule"/>
</dbReference>
<dbReference type="EMBL" id="JABTTE010000004">
    <property type="protein sequence ID" value="NSL51172.1"/>
    <property type="molecule type" value="Genomic_DNA"/>
</dbReference>
<evidence type="ECO:0000256" key="5">
    <source>
        <dbReference type="RuleBase" id="RU362064"/>
    </source>
</evidence>
<comment type="subcellular location">
    <subcellularLocation>
        <location evidence="5">Cell membrane</location>
    </subcellularLocation>
    <subcellularLocation>
        <location evidence="5">Bacterial flagellum basal body</location>
    </subcellularLocation>
</comment>
<feature type="chain" id="PRO_5035312366" description="Flagellar protein" evidence="6">
    <location>
        <begin position="23"/>
        <end position="225"/>
    </location>
</feature>
<evidence type="ECO:0000313" key="7">
    <source>
        <dbReference type="EMBL" id="NSL51172.1"/>
    </source>
</evidence>